<dbReference type="InterPro" id="IPR050679">
    <property type="entry name" value="Bact_HTH_transcr_reg"/>
</dbReference>
<dbReference type="PATRIC" id="fig|768706.3.peg.2099"/>
<dbReference type="Pfam" id="PF07702">
    <property type="entry name" value="UTRA"/>
    <property type="match status" value="1"/>
</dbReference>
<organism evidence="5 6">
    <name type="scientific">Desulfosporosinus orientis (strain ATCC 19365 / DSM 765 / NCIMB 8382 / VKM B-1628 / Singapore I)</name>
    <name type="common">Desulfotomaculum orientis</name>
    <dbReference type="NCBI Taxonomy" id="768706"/>
    <lineage>
        <taxon>Bacteria</taxon>
        <taxon>Bacillati</taxon>
        <taxon>Bacillota</taxon>
        <taxon>Clostridia</taxon>
        <taxon>Eubacteriales</taxon>
        <taxon>Desulfitobacteriaceae</taxon>
        <taxon>Desulfosporosinus</taxon>
    </lineage>
</organism>
<dbReference type="Gene3D" id="3.40.1410.10">
    <property type="entry name" value="Chorismate lyase-like"/>
    <property type="match status" value="1"/>
</dbReference>
<dbReference type="Proteomes" id="UP000006346">
    <property type="component" value="Chromosome"/>
</dbReference>
<reference evidence="6" key="1">
    <citation type="submission" date="2011-11" db="EMBL/GenBank/DDBJ databases">
        <title>Complete sequence of Desulfosporosinus orientis DSM 765.</title>
        <authorList>
            <person name="Lucas S."/>
            <person name="Han J."/>
            <person name="Lapidus A."/>
            <person name="Cheng J.-F."/>
            <person name="Goodwin L."/>
            <person name="Pitluck S."/>
            <person name="Peters L."/>
            <person name="Ovchinnikova G."/>
            <person name="Teshima H."/>
            <person name="Detter J.C."/>
            <person name="Han C."/>
            <person name="Tapia R."/>
            <person name="Land M."/>
            <person name="Hauser L."/>
            <person name="Kyrpides N."/>
            <person name="Ivanova N."/>
            <person name="Pagani I."/>
            <person name="Pester M."/>
            <person name="Spring S."/>
            <person name="Ollivier B."/>
            <person name="Rattei T."/>
            <person name="Klenk H.-P."/>
            <person name="Wagner M."/>
            <person name="Loy A."/>
            <person name="Woyke T."/>
        </authorList>
    </citation>
    <scope>NUCLEOTIDE SEQUENCE [LARGE SCALE GENOMIC DNA]</scope>
    <source>
        <strain evidence="6">ATCC 19365 / DSM 765 / NCIMB 8382 / VKM B-1628</strain>
    </source>
</reference>
<dbReference type="InterPro" id="IPR036388">
    <property type="entry name" value="WH-like_DNA-bd_sf"/>
</dbReference>
<dbReference type="InterPro" id="IPR028978">
    <property type="entry name" value="Chorismate_lyase_/UTRA_dom_sf"/>
</dbReference>
<dbReference type="eggNOG" id="COG2188">
    <property type="taxonomic scope" value="Bacteria"/>
</dbReference>
<evidence type="ECO:0000256" key="1">
    <source>
        <dbReference type="ARBA" id="ARBA00023015"/>
    </source>
</evidence>
<name>G7W631_DESOD</name>
<feature type="domain" description="HTH gntR-type" evidence="4">
    <location>
        <begin position="3"/>
        <end position="71"/>
    </location>
</feature>
<evidence type="ECO:0000259" key="4">
    <source>
        <dbReference type="PROSITE" id="PS50949"/>
    </source>
</evidence>
<evidence type="ECO:0000256" key="2">
    <source>
        <dbReference type="ARBA" id="ARBA00023125"/>
    </source>
</evidence>
<dbReference type="STRING" id="768706.Desor_2085"/>
<dbReference type="CDD" id="cd07377">
    <property type="entry name" value="WHTH_GntR"/>
    <property type="match status" value="1"/>
</dbReference>
<dbReference type="PANTHER" id="PTHR44846">
    <property type="entry name" value="MANNOSYL-D-GLYCERATE TRANSPORT/METABOLISM SYSTEM REPRESSOR MNGR-RELATED"/>
    <property type="match status" value="1"/>
</dbReference>
<dbReference type="SUPFAM" id="SSF46785">
    <property type="entry name" value="Winged helix' DNA-binding domain"/>
    <property type="match status" value="1"/>
</dbReference>
<proteinExistence type="predicted"/>
<evidence type="ECO:0000313" key="5">
    <source>
        <dbReference type="EMBL" id="AET67693.1"/>
    </source>
</evidence>
<keyword evidence="2" id="KW-0238">DNA-binding</keyword>
<dbReference type="Gene3D" id="1.10.10.10">
    <property type="entry name" value="Winged helix-like DNA-binding domain superfamily/Winged helix DNA-binding domain"/>
    <property type="match status" value="1"/>
</dbReference>
<accession>G7W631</accession>
<dbReference type="GO" id="GO:0003677">
    <property type="term" value="F:DNA binding"/>
    <property type="evidence" value="ECO:0007669"/>
    <property type="project" value="UniProtKB-KW"/>
</dbReference>
<dbReference type="GO" id="GO:0045892">
    <property type="term" value="P:negative regulation of DNA-templated transcription"/>
    <property type="evidence" value="ECO:0007669"/>
    <property type="project" value="TreeGrafter"/>
</dbReference>
<gene>
    <name evidence="5" type="ordered locus">Desor_2085</name>
</gene>
<dbReference type="HOGENOM" id="CLU_063236_4_2_9"/>
<dbReference type="OrthoDB" id="46236at2"/>
<keyword evidence="1" id="KW-0805">Transcription regulation</keyword>
<dbReference type="EMBL" id="CP003108">
    <property type="protein sequence ID" value="AET67693.1"/>
    <property type="molecule type" value="Genomic_DNA"/>
</dbReference>
<sequence length="232" mass="26496">MTNPVYIRIVEDIKHKINNGSLKPSDAVPSENALCKEYGASRMTIRKGLSVLAKDGYIYSIPGKGSFVRMPELNKYTIFYDEMKNSINTVDQSRLLEVTIIMPDEKLAGELQTTRNKNVVVIRRLFYTEGKPIAYDIKYLLYSKGMPIVEKEIEQATFPEIISGSMSAFSLKKELTIYAQIPDKEIKNHLNIYDELALLVVEQKIYNEDNKPMGLCVTYFRGDYIKLKGNSE</sequence>
<dbReference type="InterPro" id="IPR011663">
    <property type="entry name" value="UTRA"/>
</dbReference>
<dbReference type="SMART" id="SM00866">
    <property type="entry name" value="UTRA"/>
    <property type="match status" value="1"/>
</dbReference>
<dbReference type="PRINTS" id="PR00035">
    <property type="entry name" value="HTHGNTR"/>
</dbReference>
<dbReference type="SMART" id="SM00345">
    <property type="entry name" value="HTH_GNTR"/>
    <property type="match status" value="1"/>
</dbReference>
<dbReference type="PROSITE" id="PS50949">
    <property type="entry name" value="HTH_GNTR"/>
    <property type="match status" value="1"/>
</dbReference>
<dbReference type="PANTHER" id="PTHR44846:SF1">
    <property type="entry name" value="MANNOSYL-D-GLYCERATE TRANSPORT_METABOLISM SYSTEM REPRESSOR MNGR-RELATED"/>
    <property type="match status" value="1"/>
</dbReference>
<protein>
    <submittedName>
        <fullName evidence="5">Transcriptional regulator</fullName>
    </submittedName>
</protein>
<keyword evidence="6" id="KW-1185">Reference proteome</keyword>
<dbReference type="InterPro" id="IPR000524">
    <property type="entry name" value="Tscrpt_reg_HTH_GntR"/>
</dbReference>
<keyword evidence="3" id="KW-0804">Transcription</keyword>
<dbReference type="AlphaFoldDB" id="G7W631"/>
<dbReference type="GO" id="GO:0003700">
    <property type="term" value="F:DNA-binding transcription factor activity"/>
    <property type="evidence" value="ECO:0007669"/>
    <property type="project" value="InterPro"/>
</dbReference>
<evidence type="ECO:0000256" key="3">
    <source>
        <dbReference type="ARBA" id="ARBA00023163"/>
    </source>
</evidence>
<dbReference type="KEGG" id="dor:Desor_2085"/>
<evidence type="ECO:0000313" key="6">
    <source>
        <dbReference type="Proteomes" id="UP000006346"/>
    </source>
</evidence>
<dbReference type="Pfam" id="PF00392">
    <property type="entry name" value="GntR"/>
    <property type="match status" value="1"/>
</dbReference>
<dbReference type="SUPFAM" id="SSF64288">
    <property type="entry name" value="Chorismate lyase-like"/>
    <property type="match status" value="1"/>
</dbReference>
<reference evidence="5 6" key="2">
    <citation type="journal article" date="2012" name="J. Bacteriol.">
        <title>Complete genome sequences of Desulfosporosinus orientis DSM765T, Desulfosporosinus youngiae DSM17734T, Desulfosporosinus meridiei DSM13257T, and Desulfosporosinus acidiphilus DSM22704T.</title>
        <authorList>
            <person name="Pester M."/>
            <person name="Brambilla E."/>
            <person name="Alazard D."/>
            <person name="Rattei T."/>
            <person name="Weinmaier T."/>
            <person name="Han J."/>
            <person name="Lucas S."/>
            <person name="Lapidus A."/>
            <person name="Cheng J.F."/>
            <person name="Goodwin L."/>
            <person name="Pitluck S."/>
            <person name="Peters L."/>
            <person name="Ovchinnikova G."/>
            <person name="Teshima H."/>
            <person name="Detter J.C."/>
            <person name="Han C.S."/>
            <person name="Tapia R."/>
            <person name="Land M.L."/>
            <person name="Hauser L."/>
            <person name="Kyrpides N.C."/>
            <person name="Ivanova N.N."/>
            <person name="Pagani I."/>
            <person name="Huntmann M."/>
            <person name="Wei C.L."/>
            <person name="Davenport K.W."/>
            <person name="Daligault H."/>
            <person name="Chain P.S."/>
            <person name="Chen A."/>
            <person name="Mavromatis K."/>
            <person name="Markowitz V."/>
            <person name="Szeto E."/>
            <person name="Mikhailova N."/>
            <person name="Pati A."/>
            <person name="Wagner M."/>
            <person name="Woyke T."/>
            <person name="Ollivier B."/>
            <person name="Klenk H.P."/>
            <person name="Spring S."/>
            <person name="Loy A."/>
        </authorList>
    </citation>
    <scope>NUCLEOTIDE SEQUENCE [LARGE SCALE GENOMIC DNA]</scope>
    <source>
        <strain evidence="6">ATCC 19365 / DSM 765 / NCIMB 8382 / VKM B-1628</strain>
    </source>
</reference>
<dbReference type="RefSeq" id="WP_014184508.1">
    <property type="nucleotide sequence ID" value="NC_016584.1"/>
</dbReference>
<dbReference type="InterPro" id="IPR036390">
    <property type="entry name" value="WH_DNA-bd_sf"/>
</dbReference>